<organism evidence="6 7">
    <name type="scientific">Methylomarinum roseum</name>
    <dbReference type="NCBI Taxonomy" id="3067653"/>
    <lineage>
        <taxon>Bacteria</taxon>
        <taxon>Pseudomonadati</taxon>
        <taxon>Pseudomonadota</taxon>
        <taxon>Gammaproteobacteria</taxon>
        <taxon>Methylococcales</taxon>
        <taxon>Methylococcaceae</taxon>
        <taxon>Methylomarinum</taxon>
    </lineage>
</organism>
<dbReference type="EC" id="2.4.99.24" evidence="4"/>
<evidence type="ECO:0000313" key="6">
    <source>
        <dbReference type="EMBL" id="XBS21011.1"/>
    </source>
</evidence>
<proteinExistence type="inferred from homology"/>
<dbReference type="Proteomes" id="UP001225378">
    <property type="component" value="Chromosome"/>
</dbReference>
<comment type="catalytic activity">
    <reaction evidence="5">
        <text>an L-alpha-D-Hep-(1-&gt;5)-[alpha-Kdo-(2-&gt;4)]-alpha-Kdo-(2-&gt;6)-lipid A + ADP-L-glycero-beta-D-manno-heptose = an L-alpha-D-Hep-(1-&gt;3)-L-alpha-D-Hep-(1-&gt;5)-[alpha-Kdo-(2-&gt;4)]-alpha-Kdo-(2-&gt;6)-lipid A + ADP + H(+)</text>
        <dbReference type="Rhea" id="RHEA:74071"/>
        <dbReference type="ChEBI" id="CHEBI:15378"/>
        <dbReference type="ChEBI" id="CHEBI:61506"/>
        <dbReference type="ChEBI" id="CHEBI:193068"/>
        <dbReference type="ChEBI" id="CHEBI:193069"/>
        <dbReference type="ChEBI" id="CHEBI:456216"/>
        <dbReference type="EC" id="2.4.99.24"/>
    </reaction>
</comment>
<evidence type="ECO:0000256" key="3">
    <source>
        <dbReference type="ARBA" id="ARBA00043995"/>
    </source>
</evidence>
<keyword evidence="7" id="KW-1185">Reference proteome</keyword>
<evidence type="ECO:0000256" key="2">
    <source>
        <dbReference type="ARBA" id="ARBA00022679"/>
    </source>
</evidence>
<accession>A0AAU7NWL0</accession>
<gene>
    <name evidence="6" type="primary">waaF</name>
    <name evidence="6" type="ORF">Q9L42_002490</name>
</gene>
<protein>
    <recommendedName>
        <fullName evidence="4">lipopolysaccharide heptosyltransferase II</fullName>
        <ecNumber evidence="4">2.4.99.24</ecNumber>
    </recommendedName>
</protein>
<dbReference type="AlphaFoldDB" id="A0AAU7NWL0"/>
<dbReference type="InterPro" id="IPR002201">
    <property type="entry name" value="Glyco_trans_9"/>
</dbReference>
<dbReference type="RefSeq" id="WP_349431830.1">
    <property type="nucleotide sequence ID" value="NZ_CP157743.1"/>
</dbReference>
<dbReference type="InterPro" id="IPR011910">
    <property type="entry name" value="RfaF"/>
</dbReference>
<dbReference type="GO" id="GO:0009244">
    <property type="term" value="P:lipopolysaccharide core region biosynthetic process"/>
    <property type="evidence" value="ECO:0007669"/>
    <property type="project" value="TreeGrafter"/>
</dbReference>
<keyword evidence="1" id="KW-0328">Glycosyltransferase</keyword>
<dbReference type="FunFam" id="3.40.50.2000:FF:000023">
    <property type="entry name" value="ADP-heptose--LPS heptosyltransferase II"/>
    <property type="match status" value="1"/>
</dbReference>
<dbReference type="NCBIfam" id="TIGR02195">
    <property type="entry name" value="heptsyl_trn_II"/>
    <property type="match status" value="1"/>
</dbReference>
<sequence length="336" mass="36832">MTEGAKKILVIGPSWVGDMVMAQSLFITLRRRESGCRIDVLAPAWSFPLLDRMPEVSKAIEMPLTHGQFAVQARIRLGKQLRNERYDQVIVLPNSWKSALIPFFADIPVRTGYLGELRWGLLNDARRLDKKKLTMTVQRFVALALPADAPQPPECPVPSLAIDSDRQQAVRDKFNLNDKAPILALCPGAEYGPAKRWPAEHYAELAQCKLAQGWSVWLFGSGKDQAVAARINQLSGDACRDFSGQTSLAEAVDLMSLVDVVVSNDSGLMHVAAALDKKLIALYGSSDPGFTPPLNSRAKVVDLRLDCSPCFARECPLGHTDCLTQITPAQVLAEIG</sequence>
<name>A0AAU7NWL0_9GAMM</name>
<dbReference type="Pfam" id="PF01075">
    <property type="entry name" value="Glyco_transf_9"/>
    <property type="match status" value="1"/>
</dbReference>
<comment type="similarity">
    <text evidence="3">Belongs to the glycosyltransferase 9 family.</text>
</comment>
<dbReference type="PANTHER" id="PTHR30160:SF7">
    <property type="entry name" value="ADP-HEPTOSE--LPS HEPTOSYLTRANSFERASE 2"/>
    <property type="match status" value="1"/>
</dbReference>
<evidence type="ECO:0000256" key="5">
    <source>
        <dbReference type="ARBA" id="ARBA00047503"/>
    </source>
</evidence>
<evidence type="ECO:0000256" key="1">
    <source>
        <dbReference type="ARBA" id="ARBA00022676"/>
    </source>
</evidence>
<reference evidence="6 7" key="1">
    <citation type="journal article" date="2024" name="Microbiology">
        <title>Methylomarinum rosea sp. nov., a novel halophilic methanotrophic bacterium from the hypersaline Lake Elton.</title>
        <authorList>
            <person name="Suleimanov R.Z."/>
            <person name="Oshkin I.Y."/>
            <person name="Danilova O.V."/>
            <person name="Suzina N.E."/>
            <person name="Dedysh S.N."/>
        </authorList>
    </citation>
    <scope>NUCLEOTIDE SEQUENCE [LARGE SCALE GENOMIC DNA]</scope>
    <source>
        <strain evidence="6 7">Ch1-1</strain>
    </source>
</reference>
<dbReference type="Gene3D" id="3.40.50.2000">
    <property type="entry name" value="Glycogen Phosphorylase B"/>
    <property type="match status" value="2"/>
</dbReference>
<dbReference type="GO" id="GO:0005829">
    <property type="term" value="C:cytosol"/>
    <property type="evidence" value="ECO:0007669"/>
    <property type="project" value="TreeGrafter"/>
</dbReference>
<evidence type="ECO:0000256" key="4">
    <source>
        <dbReference type="ARBA" id="ARBA00044042"/>
    </source>
</evidence>
<keyword evidence="2" id="KW-0808">Transferase</keyword>
<dbReference type="GO" id="GO:0008713">
    <property type="term" value="F:ADP-heptose-lipopolysaccharide heptosyltransferase activity"/>
    <property type="evidence" value="ECO:0007669"/>
    <property type="project" value="UniProtKB-EC"/>
</dbReference>
<evidence type="ECO:0000313" key="7">
    <source>
        <dbReference type="Proteomes" id="UP001225378"/>
    </source>
</evidence>
<dbReference type="CDD" id="cd03789">
    <property type="entry name" value="GT9_LPS_heptosyltransferase"/>
    <property type="match status" value="1"/>
</dbReference>
<dbReference type="InterPro" id="IPR051199">
    <property type="entry name" value="LPS_LOS_Heptosyltrfase"/>
</dbReference>
<dbReference type="SUPFAM" id="SSF53756">
    <property type="entry name" value="UDP-Glycosyltransferase/glycogen phosphorylase"/>
    <property type="match status" value="1"/>
</dbReference>
<dbReference type="PANTHER" id="PTHR30160">
    <property type="entry name" value="TETRAACYLDISACCHARIDE 4'-KINASE-RELATED"/>
    <property type="match status" value="1"/>
</dbReference>
<dbReference type="KEGG" id="mech:Q9L42_002490"/>
<dbReference type="EMBL" id="CP157743">
    <property type="protein sequence ID" value="XBS21011.1"/>
    <property type="molecule type" value="Genomic_DNA"/>
</dbReference>